<comment type="caution">
    <text evidence="1">The sequence shown here is derived from an EMBL/GenBank/DDBJ whole genome shotgun (WGS) entry which is preliminary data.</text>
</comment>
<reference evidence="1 2" key="1">
    <citation type="journal article" date="2019" name="Int. J. Syst. Evol. Microbiol.">
        <title>The Global Catalogue of Microorganisms (GCM) 10K type strain sequencing project: providing services to taxonomists for standard genome sequencing and annotation.</title>
        <authorList>
            <consortium name="The Broad Institute Genomics Platform"/>
            <consortium name="The Broad Institute Genome Sequencing Center for Infectious Disease"/>
            <person name="Wu L."/>
            <person name="Ma J."/>
        </authorList>
    </citation>
    <scope>NUCLEOTIDE SEQUENCE [LARGE SCALE GENOMIC DNA]</scope>
    <source>
        <strain evidence="1 2">JCM 13595</strain>
    </source>
</reference>
<name>A0ABN2UFR6_9MICC</name>
<keyword evidence="2" id="KW-1185">Reference proteome</keyword>
<evidence type="ECO:0000313" key="1">
    <source>
        <dbReference type="EMBL" id="GAA2036291.1"/>
    </source>
</evidence>
<dbReference type="RefSeq" id="WP_343957364.1">
    <property type="nucleotide sequence ID" value="NZ_BAAAMN010000028.1"/>
</dbReference>
<organism evidence="1 2">
    <name type="scientific">Yaniella flava</name>
    <dbReference type="NCBI Taxonomy" id="287930"/>
    <lineage>
        <taxon>Bacteria</taxon>
        <taxon>Bacillati</taxon>
        <taxon>Actinomycetota</taxon>
        <taxon>Actinomycetes</taxon>
        <taxon>Micrococcales</taxon>
        <taxon>Micrococcaceae</taxon>
        <taxon>Yaniella</taxon>
    </lineage>
</organism>
<gene>
    <name evidence="1" type="ORF">GCM10009720_16040</name>
</gene>
<dbReference type="Proteomes" id="UP001501461">
    <property type="component" value="Unassembled WGS sequence"/>
</dbReference>
<dbReference type="EMBL" id="BAAAMN010000028">
    <property type="protein sequence ID" value="GAA2036291.1"/>
    <property type="molecule type" value="Genomic_DNA"/>
</dbReference>
<evidence type="ECO:0000313" key="2">
    <source>
        <dbReference type="Proteomes" id="UP001501461"/>
    </source>
</evidence>
<proteinExistence type="predicted"/>
<protein>
    <submittedName>
        <fullName evidence="1">Uncharacterized protein</fullName>
    </submittedName>
</protein>
<accession>A0ABN2UFR6</accession>
<sequence length="218" mass="24635">MSQNPVSFQHLNDLLEIARHAIKHGFELVRLGHLAYDSDDTAPDGWIMHLAAHERCNNRQDNASAMIEASPDSLPYILTTELTGRQDIMSWIDRQDTCHKSDFTALDEQIFDAVHRGWDVQRTLRPEHSFRGLRFDTGQSYEVSASNYFYNTTGHPSHRSTSAPVSRNYLFNTQGGKLGDTAITNGAETVNTHHMMQSIAQIAPWFSGIAEPEDDEDF</sequence>